<sequence length="65" mass="7172">MATRKTPNVDQLTTLATTTHHPVVLHATTDVVLMDKQDFETAQRIIQLATGSSVPFMTLLNQHSV</sequence>
<organism evidence="1 2">
    <name type="scientific">Candidatus Levilactobacillus faecigallinarum</name>
    <dbReference type="NCBI Taxonomy" id="2838638"/>
    <lineage>
        <taxon>Bacteria</taxon>
        <taxon>Bacillati</taxon>
        <taxon>Bacillota</taxon>
        <taxon>Bacilli</taxon>
        <taxon>Lactobacillales</taxon>
        <taxon>Lactobacillaceae</taxon>
        <taxon>Levilactobacillus</taxon>
    </lineage>
</organism>
<protein>
    <submittedName>
        <fullName evidence="1">Uncharacterized protein</fullName>
    </submittedName>
</protein>
<accession>A0A9D1QUT6</accession>
<dbReference type="Proteomes" id="UP000886822">
    <property type="component" value="Unassembled WGS sequence"/>
</dbReference>
<gene>
    <name evidence="1" type="ORF">H9875_07840</name>
</gene>
<dbReference type="EMBL" id="DXGJ01000062">
    <property type="protein sequence ID" value="HIW72520.1"/>
    <property type="molecule type" value="Genomic_DNA"/>
</dbReference>
<comment type="caution">
    <text evidence="1">The sequence shown here is derived from an EMBL/GenBank/DDBJ whole genome shotgun (WGS) entry which is preliminary data.</text>
</comment>
<dbReference type="AlphaFoldDB" id="A0A9D1QUT6"/>
<reference evidence="1" key="2">
    <citation type="submission" date="2021-04" db="EMBL/GenBank/DDBJ databases">
        <authorList>
            <person name="Gilroy R."/>
        </authorList>
    </citation>
    <scope>NUCLEOTIDE SEQUENCE</scope>
    <source>
        <strain evidence="1">CHK173-259</strain>
    </source>
</reference>
<evidence type="ECO:0000313" key="2">
    <source>
        <dbReference type="Proteomes" id="UP000886822"/>
    </source>
</evidence>
<evidence type="ECO:0000313" key="1">
    <source>
        <dbReference type="EMBL" id="HIW72520.1"/>
    </source>
</evidence>
<proteinExistence type="predicted"/>
<reference evidence="1" key="1">
    <citation type="journal article" date="2021" name="PeerJ">
        <title>Extensive microbial diversity within the chicken gut microbiome revealed by metagenomics and culture.</title>
        <authorList>
            <person name="Gilroy R."/>
            <person name="Ravi A."/>
            <person name="Getino M."/>
            <person name="Pursley I."/>
            <person name="Horton D.L."/>
            <person name="Alikhan N.F."/>
            <person name="Baker D."/>
            <person name="Gharbi K."/>
            <person name="Hall N."/>
            <person name="Watson M."/>
            <person name="Adriaenssens E.M."/>
            <person name="Foster-Nyarko E."/>
            <person name="Jarju S."/>
            <person name="Secka A."/>
            <person name="Antonio M."/>
            <person name="Oren A."/>
            <person name="Chaudhuri R.R."/>
            <person name="La Ragione R."/>
            <person name="Hildebrand F."/>
            <person name="Pallen M.J."/>
        </authorList>
    </citation>
    <scope>NUCLEOTIDE SEQUENCE</scope>
    <source>
        <strain evidence="1">CHK173-259</strain>
    </source>
</reference>
<name>A0A9D1QUT6_9LACO</name>